<accession>A0A1I7RWX5</accession>
<dbReference type="SMR" id="A0A1I7RWX5"/>
<dbReference type="eggNOG" id="KOG0534">
    <property type="taxonomic scope" value="Eukaryota"/>
</dbReference>
<dbReference type="Proteomes" id="UP000659654">
    <property type="component" value="Unassembled WGS sequence"/>
</dbReference>
<dbReference type="InterPro" id="IPR001709">
    <property type="entry name" value="Flavoprot_Pyr_Nucl_cyt_Rdtase"/>
</dbReference>
<evidence type="ECO:0000256" key="6">
    <source>
        <dbReference type="PIRSR" id="PIRSR601834-1"/>
    </source>
</evidence>
<feature type="domain" description="FAD-binding FR-type" evidence="8">
    <location>
        <begin position="27"/>
        <end position="137"/>
    </location>
</feature>
<dbReference type="WBParaSite" id="BXY_0523800.1">
    <property type="protein sequence ID" value="BXY_0523800.1"/>
    <property type="gene ID" value="BXY_0523800"/>
</dbReference>
<sequence>MENIENFGKIGKKRPQLIETFHDLTRTTRIPLKLVQKSSISKNTRIFRFALPSPSHISGLEPGHHVRISNRVNDKCCGRLYTPISDDELVGFIDVLVKIYEKSEAFPSGGFFSQYLDNLRIGDIMNFRGPIYRHMYHGNGYFTSGHAVNEAEEILQHHLYKRMNLIAGGTGITPIWRIINKTLKNPFDETQIRLLFANRTEDDILLRSDLERLQRQHPQRFRLTHVLSQPAAERPWAGHIGHINTDLIDIACFPPDDCTGFIVCGPRAMTENAVLPALEELEVDDEHIIVM</sequence>
<keyword evidence="5 7" id="KW-0520">NAD</keyword>
<evidence type="ECO:0000256" key="5">
    <source>
        <dbReference type="ARBA" id="ARBA00023027"/>
    </source>
</evidence>
<dbReference type="PANTHER" id="PTHR19370:SF185">
    <property type="entry name" value="NADH-CYTOCHROME B5 REDUCTASE"/>
    <property type="match status" value="1"/>
</dbReference>
<dbReference type="PROSITE" id="PS51384">
    <property type="entry name" value="FAD_FR"/>
    <property type="match status" value="1"/>
</dbReference>
<dbReference type="GO" id="GO:0071949">
    <property type="term" value="F:FAD binding"/>
    <property type="evidence" value="ECO:0007669"/>
    <property type="project" value="TreeGrafter"/>
</dbReference>
<name>A0A1I7RWX5_BURXY</name>
<dbReference type="EMBL" id="CAJFCV020000005">
    <property type="protein sequence ID" value="CAG9121181.1"/>
    <property type="molecule type" value="Genomic_DNA"/>
</dbReference>
<comment type="catalytic activity">
    <reaction evidence="7">
        <text>2 Fe(III)-[cytochrome b5] + NADH = 2 Fe(II)-[cytochrome b5] + NAD(+) + H(+)</text>
        <dbReference type="Rhea" id="RHEA:46680"/>
        <dbReference type="Rhea" id="RHEA-COMP:10438"/>
        <dbReference type="Rhea" id="RHEA-COMP:10439"/>
        <dbReference type="ChEBI" id="CHEBI:15378"/>
        <dbReference type="ChEBI" id="CHEBI:29033"/>
        <dbReference type="ChEBI" id="CHEBI:29034"/>
        <dbReference type="ChEBI" id="CHEBI:57540"/>
        <dbReference type="ChEBI" id="CHEBI:57945"/>
        <dbReference type="EC" id="1.6.2.2"/>
    </reaction>
</comment>
<dbReference type="Pfam" id="PF00970">
    <property type="entry name" value="FAD_binding_6"/>
    <property type="match status" value="1"/>
</dbReference>
<dbReference type="Pfam" id="PF00175">
    <property type="entry name" value="NAD_binding_1"/>
    <property type="match status" value="1"/>
</dbReference>
<dbReference type="EC" id="1.6.2.2" evidence="7"/>
<feature type="binding site" evidence="6">
    <location>
        <position position="173"/>
    </location>
    <ligand>
        <name>FAD</name>
        <dbReference type="ChEBI" id="CHEBI:57692"/>
    </ligand>
</feature>
<dbReference type="InterPro" id="IPR039261">
    <property type="entry name" value="FNR_nucleotide-bd"/>
</dbReference>
<dbReference type="PRINTS" id="PR00371">
    <property type="entry name" value="FPNCR"/>
</dbReference>
<dbReference type="SUPFAM" id="SSF63380">
    <property type="entry name" value="Riboflavin synthase domain-like"/>
    <property type="match status" value="1"/>
</dbReference>
<dbReference type="SUPFAM" id="SSF52343">
    <property type="entry name" value="Ferredoxin reductase-like, C-terminal NADP-linked domain"/>
    <property type="match status" value="1"/>
</dbReference>
<dbReference type="InterPro" id="IPR008333">
    <property type="entry name" value="Cbr1-like_FAD-bd_dom"/>
</dbReference>
<evidence type="ECO:0000256" key="7">
    <source>
        <dbReference type="RuleBase" id="RU361226"/>
    </source>
</evidence>
<dbReference type="Gene3D" id="3.40.50.80">
    <property type="entry name" value="Nucleotide-binding domain of ferredoxin-NADP reductase (FNR) module"/>
    <property type="match status" value="1"/>
</dbReference>
<dbReference type="GO" id="GO:0090524">
    <property type="term" value="F:cytochrome-b5 reductase activity, acting on NADH"/>
    <property type="evidence" value="ECO:0007669"/>
    <property type="project" value="UniProtKB-EC"/>
</dbReference>
<comment type="cofactor">
    <cofactor evidence="1 6 7">
        <name>FAD</name>
        <dbReference type="ChEBI" id="CHEBI:57692"/>
    </cofactor>
</comment>
<dbReference type="InterPro" id="IPR001433">
    <property type="entry name" value="OxRdtase_FAD/NAD-bd"/>
</dbReference>
<dbReference type="InterPro" id="IPR017927">
    <property type="entry name" value="FAD-bd_FR_type"/>
</dbReference>
<evidence type="ECO:0000313" key="10">
    <source>
        <dbReference type="Proteomes" id="UP000095284"/>
    </source>
</evidence>
<dbReference type="CDD" id="cd06183">
    <property type="entry name" value="cyt_b5_reduct_like"/>
    <property type="match status" value="1"/>
</dbReference>
<feature type="binding site" evidence="6">
    <location>
        <position position="113"/>
    </location>
    <ligand>
        <name>FAD</name>
        <dbReference type="ChEBI" id="CHEBI:57692"/>
    </ligand>
</feature>
<keyword evidence="4 7" id="KW-0560">Oxidoreductase</keyword>
<organism evidence="10 12">
    <name type="scientific">Bursaphelenchus xylophilus</name>
    <name type="common">Pinewood nematode worm</name>
    <name type="synonym">Aphelenchoides xylophilus</name>
    <dbReference type="NCBI Taxonomy" id="6326"/>
    <lineage>
        <taxon>Eukaryota</taxon>
        <taxon>Metazoa</taxon>
        <taxon>Ecdysozoa</taxon>
        <taxon>Nematoda</taxon>
        <taxon>Chromadorea</taxon>
        <taxon>Rhabditida</taxon>
        <taxon>Tylenchina</taxon>
        <taxon>Tylenchomorpha</taxon>
        <taxon>Aphelenchoidea</taxon>
        <taxon>Aphelenchoididae</taxon>
        <taxon>Bursaphelenchus</taxon>
    </lineage>
</organism>
<dbReference type="AlphaFoldDB" id="A0A1I7RWX5"/>
<feature type="binding site" evidence="6">
    <location>
        <position position="81"/>
    </location>
    <ligand>
        <name>FAD</name>
        <dbReference type="ChEBI" id="CHEBI:57692"/>
    </ligand>
</feature>
<dbReference type="FunFam" id="2.40.30.10:FF:000021">
    <property type="entry name" value="NADH-cytochrome b5 reductase"/>
    <property type="match status" value="1"/>
</dbReference>
<dbReference type="Proteomes" id="UP000582659">
    <property type="component" value="Unassembled WGS sequence"/>
</dbReference>
<dbReference type="InterPro" id="IPR017938">
    <property type="entry name" value="Riboflavin_synthase-like_b-brl"/>
</dbReference>
<gene>
    <name evidence="9" type="ORF">BXYJ_LOCUS10900</name>
</gene>
<dbReference type="OrthoDB" id="432685at2759"/>
<reference evidence="9" key="2">
    <citation type="submission" date="2020-09" db="EMBL/GenBank/DDBJ databases">
        <authorList>
            <person name="Kikuchi T."/>
        </authorList>
    </citation>
    <scope>NUCLEOTIDE SEQUENCE</scope>
    <source>
        <strain evidence="9">Ka4C1</strain>
    </source>
</reference>
<evidence type="ECO:0000256" key="4">
    <source>
        <dbReference type="ARBA" id="ARBA00023002"/>
    </source>
</evidence>
<reference evidence="12" key="1">
    <citation type="submission" date="2016-11" db="UniProtKB">
        <authorList>
            <consortium name="WormBaseParasite"/>
        </authorList>
    </citation>
    <scope>IDENTIFICATION</scope>
</reference>
<keyword evidence="3 6" id="KW-0274">FAD</keyword>
<dbReference type="Proteomes" id="UP000095284">
    <property type="component" value="Unplaced"/>
</dbReference>
<feature type="binding site" evidence="6">
    <location>
        <position position="79"/>
    </location>
    <ligand>
        <name>FAD</name>
        <dbReference type="ChEBI" id="CHEBI:57692"/>
    </ligand>
</feature>
<comment type="similarity">
    <text evidence="7">Belongs to the flavoprotein pyridine nucleotide cytochrome reductase family.</text>
</comment>
<feature type="binding site" evidence="6">
    <location>
        <position position="98"/>
    </location>
    <ligand>
        <name>FAD</name>
        <dbReference type="ChEBI" id="CHEBI:57692"/>
    </ligand>
</feature>
<evidence type="ECO:0000259" key="8">
    <source>
        <dbReference type="PROSITE" id="PS51384"/>
    </source>
</evidence>
<dbReference type="PRINTS" id="PR00406">
    <property type="entry name" value="CYTB5RDTASE"/>
</dbReference>
<dbReference type="EMBL" id="CAJFDI010000005">
    <property type="protein sequence ID" value="CAD5230264.1"/>
    <property type="molecule type" value="Genomic_DNA"/>
</dbReference>
<proteinExistence type="inferred from homology"/>
<dbReference type="PANTHER" id="PTHR19370">
    <property type="entry name" value="NADH-CYTOCHROME B5 REDUCTASE"/>
    <property type="match status" value="1"/>
</dbReference>
<evidence type="ECO:0000256" key="2">
    <source>
        <dbReference type="ARBA" id="ARBA00022630"/>
    </source>
</evidence>
<evidence type="ECO:0000313" key="11">
    <source>
        <dbReference type="Proteomes" id="UP000659654"/>
    </source>
</evidence>
<protein>
    <recommendedName>
        <fullName evidence="7">NADH-cytochrome b5 reductase</fullName>
        <ecNumber evidence="7">1.6.2.2</ecNumber>
    </recommendedName>
</protein>
<keyword evidence="2 6" id="KW-0285">Flavoprotein</keyword>
<evidence type="ECO:0000256" key="3">
    <source>
        <dbReference type="ARBA" id="ARBA00022827"/>
    </source>
</evidence>
<evidence type="ECO:0000256" key="1">
    <source>
        <dbReference type="ARBA" id="ARBA00001974"/>
    </source>
</evidence>
<evidence type="ECO:0000313" key="12">
    <source>
        <dbReference type="WBParaSite" id="BXY_0523800.1"/>
    </source>
</evidence>
<dbReference type="InterPro" id="IPR001834">
    <property type="entry name" value="CBR-like"/>
</dbReference>
<evidence type="ECO:0000313" key="9">
    <source>
        <dbReference type="EMBL" id="CAD5230264.1"/>
    </source>
</evidence>
<feature type="binding site" evidence="6">
    <location>
        <position position="96"/>
    </location>
    <ligand>
        <name>FAD</name>
        <dbReference type="ChEBI" id="CHEBI:57692"/>
    </ligand>
</feature>
<dbReference type="Gene3D" id="2.40.30.10">
    <property type="entry name" value="Translation factors"/>
    <property type="match status" value="1"/>
</dbReference>
<keyword evidence="11" id="KW-1185">Reference proteome</keyword>